<dbReference type="AlphaFoldDB" id="A0AAU8G1S2"/>
<keyword evidence="1" id="KW-0732">Signal</keyword>
<organism evidence="2">
    <name type="scientific">Cellulosimicrobium sp. ES-005</name>
    <dbReference type="NCBI Taxonomy" id="3163031"/>
    <lineage>
        <taxon>Bacteria</taxon>
        <taxon>Bacillati</taxon>
        <taxon>Actinomycetota</taxon>
        <taxon>Actinomycetes</taxon>
        <taxon>Micrococcales</taxon>
        <taxon>Promicromonosporaceae</taxon>
        <taxon>Cellulosimicrobium</taxon>
    </lineage>
</organism>
<reference evidence="2" key="1">
    <citation type="submission" date="2024-06" db="EMBL/GenBank/DDBJ databases">
        <title>Complete genome sequence of the cellulolytic actinobacterium, Cellulosimicrobium ES-005.</title>
        <authorList>
            <person name="Matthews C.T."/>
            <person name="Underwood K.D."/>
            <person name="Ghanchi K.M."/>
            <person name="Fields S.D."/>
            <person name="Gardner S.G."/>
        </authorList>
    </citation>
    <scope>NUCLEOTIDE SEQUENCE</scope>
    <source>
        <strain evidence="2">ES-005</strain>
    </source>
</reference>
<feature type="signal peptide" evidence="1">
    <location>
        <begin position="1"/>
        <end position="27"/>
    </location>
</feature>
<accession>A0AAU8G1S2</accession>
<gene>
    <name evidence="2" type="ORF">ABRQ22_18680</name>
</gene>
<evidence type="ECO:0000313" key="2">
    <source>
        <dbReference type="EMBL" id="XCH29570.1"/>
    </source>
</evidence>
<proteinExistence type="predicted"/>
<feature type="chain" id="PRO_5043594081" evidence="1">
    <location>
        <begin position="28"/>
        <end position="98"/>
    </location>
</feature>
<dbReference type="RefSeq" id="WP_290444880.1">
    <property type="nucleotide sequence ID" value="NZ_CP159290.1"/>
</dbReference>
<protein>
    <submittedName>
        <fullName evidence="2">Lactococcin 972 family bacteriocin</fullName>
    </submittedName>
</protein>
<evidence type="ECO:0000256" key="1">
    <source>
        <dbReference type="SAM" id="SignalP"/>
    </source>
</evidence>
<dbReference type="EMBL" id="CP159290">
    <property type="protein sequence ID" value="XCH29570.1"/>
    <property type="molecule type" value="Genomic_DNA"/>
</dbReference>
<dbReference type="InterPro" id="IPR006540">
    <property type="entry name" value="Lactococcin_972"/>
</dbReference>
<sequence length="98" mass="10489">MRKFVTAACSVALAVGVGLGTAGPAAAGLEYRDGGKWYWQYTTMILESNYYHASKTHRSSVSTPYETVRSAWKAKGVWSYANTSPNPGGGNSCNYALA</sequence>
<name>A0AAU8G1S2_9MICO</name>
<dbReference type="Gene3D" id="2.60.40.2850">
    <property type="match status" value="1"/>
</dbReference>
<dbReference type="Pfam" id="PF09683">
    <property type="entry name" value="Lactococcin_972"/>
    <property type="match status" value="1"/>
</dbReference>